<gene>
    <name evidence="15" type="primary">LOC113392387</name>
</gene>
<evidence type="ECO:0000256" key="2">
    <source>
        <dbReference type="ARBA" id="ARBA00009026"/>
    </source>
</evidence>
<feature type="region of interest" description="Disordered" evidence="13">
    <location>
        <begin position="1701"/>
        <end position="1728"/>
    </location>
</feature>
<dbReference type="SUPFAM" id="SSF53335">
    <property type="entry name" value="S-adenosyl-L-methionine-dependent methyltransferases"/>
    <property type="match status" value="1"/>
</dbReference>
<keyword evidence="8" id="KW-0460">Magnesium</keyword>
<comment type="catalytic activity">
    <reaction evidence="12">
        <text>small RNA 3'-end nucleotide + S-adenosyl-L-methionine = small RNA 3'-end 2'-O-methylnucleotide + S-adenosyl-L-homocysteine + H(+)</text>
        <dbReference type="Rhea" id="RHEA:37887"/>
        <dbReference type="Rhea" id="RHEA-COMP:10415"/>
        <dbReference type="Rhea" id="RHEA-COMP:10416"/>
        <dbReference type="ChEBI" id="CHEBI:15378"/>
        <dbReference type="ChEBI" id="CHEBI:57856"/>
        <dbReference type="ChEBI" id="CHEBI:59789"/>
        <dbReference type="ChEBI" id="CHEBI:74896"/>
        <dbReference type="ChEBI" id="CHEBI:74898"/>
        <dbReference type="EC" id="2.1.1.386"/>
    </reaction>
</comment>
<keyword evidence="9" id="KW-0694">RNA-binding</keyword>
<evidence type="ECO:0000313" key="14">
    <source>
        <dbReference type="Proteomes" id="UP001652626"/>
    </source>
</evidence>
<dbReference type="RefSeq" id="XP_064076870.1">
    <property type="nucleotide sequence ID" value="XM_064220800.1"/>
</dbReference>
<evidence type="ECO:0000313" key="15">
    <source>
        <dbReference type="RefSeq" id="XP_064076870.1"/>
    </source>
</evidence>
<keyword evidence="5" id="KW-0808">Transferase</keyword>
<dbReference type="GeneID" id="113392387"/>
<feature type="region of interest" description="Disordered" evidence="13">
    <location>
        <begin position="1996"/>
        <end position="2035"/>
    </location>
</feature>
<dbReference type="Proteomes" id="UP001652626">
    <property type="component" value="Chromosome 5"/>
</dbReference>
<evidence type="ECO:0000256" key="6">
    <source>
        <dbReference type="ARBA" id="ARBA00022691"/>
    </source>
</evidence>
<feature type="region of interest" description="Disordered" evidence="13">
    <location>
        <begin position="806"/>
        <end position="838"/>
    </location>
</feature>
<evidence type="ECO:0000256" key="1">
    <source>
        <dbReference type="ARBA" id="ARBA00001946"/>
    </source>
</evidence>
<evidence type="ECO:0000256" key="5">
    <source>
        <dbReference type="ARBA" id="ARBA00022679"/>
    </source>
</evidence>
<feature type="compositionally biased region" description="Low complexity" evidence="13">
    <location>
        <begin position="1500"/>
        <end position="1517"/>
    </location>
</feature>
<keyword evidence="14" id="KW-1185">Reference proteome</keyword>
<evidence type="ECO:0000256" key="3">
    <source>
        <dbReference type="ARBA" id="ARBA00021330"/>
    </source>
</evidence>
<evidence type="ECO:0000256" key="4">
    <source>
        <dbReference type="ARBA" id="ARBA00022603"/>
    </source>
</evidence>
<feature type="compositionally biased region" description="Polar residues" evidence="13">
    <location>
        <begin position="813"/>
        <end position="838"/>
    </location>
</feature>
<organism evidence="14 15">
    <name type="scientific">Vanessa tameamea</name>
    <name type="common">Kamehameha butterfly</name>
    <dbReference type="NCBI Taxonomy" id="334116"/>
    <lineage>
        <taxon>Eukaryota</taxon>
        <taxon>Metazoa</taxon>
        <taxon>Ecdysozoa</taxon>
        <taxon>Arthropoda</taxon>
        <taxon>Hexapoda</taxon>
        <taxon>Insecta</taxon>
        <taxon>Pterygota</taxon>
        <taxon>Neoptera</taxon>
        <taxon>Endopterygota</taxon>
        <taxon>Lepidoptera</taxon>
        <taxon>Glossata</taxon>
        <taxon>Ditrysia</taxon>
        <taxon>Papilionoidea</taxon>
        <taxon>Nymphalidae</taxon>
        <taxon>Nymphalinae</taxon>
        <taxon>Vanessa</taxon>
    </lineage>
</organism>
<evidence type="ECO:0000256" key="8">
    <source>
        <dbReference type="ARBA" id="ARBA00022842"/>
    </source>
</evidence>
<name>A0ABM4AZZ6_VANTA</name>
<dbReference type="PANTHER" id="PTHR21404">
    <property type="entry name" value="HEN1"/>
    <property type="match status" value="1"/>
</dbReference>
<keyword evidence="6" id="KW-0949">S-adenosyl-L-methionine</keyword>
<comment type="similarity">
    <text evidence="2">Belongs to the methyltransferase superfamily. HEN1 family.</text>
</comment>
<feature type="compositionally biased region" description="Low complexity" evidence="13">
    <location>
        <begin position="2013"/>
        <end position="2031"/>
    </location>
</feature>
<evidence type="ECO:0000256" key="9">
    <source>
        <dbReference type="ARBA" id="ARBA00022884"/>
    </source>
</evidence>
<dbReference type="InterPro" id="IPR029063">
    <property type="entry name" value="SAM-dependent_MTases_sf"/>
</dbReference>
<protein>
    <recommendedName>
        <fullName evidence="3">Small RNA 2'-O-methyltransferase</fullName>
        <ecNumber evidence="11">2.1.1.386</ecNumber>
    </recommendedName>
</protein>
<evidence type="ECO:0000256" key="12">
    <source>
        <dbReference type="ARBA" id="ARBA00048418"/>
    </source>
</evidence>
<evidence type="ECO:0000256" key="13">
    <source>
        <dbReference type="SAM" id="MobiDB-lite"/>
    </source>
</evidence>
<dbReference type="Gene3D" id="3.40.50.150">
    <property type="entry name" value="Vaccinia Virus protein VP39"/>
    <property type="match status" value="1"/>
</dbReference>
<accession>A0ABM4AZZ6</accession>
<dbReference type="EC" id="2.1.1.386" evidence="11"/>
<proteinExistence type="inferred from homology"/>
<evidence type="ECO:0000256" key="11">
    <source>
        <dbReference type="ARBA" id="ARBA00035025"/>
    </source>
</evidence>
<reference evidence="15" key="1">
    <citation type="submission" date="2025-08" db="UniProtKB">
        <authorList>
            <consortium name="RefSeq"/>
        </authorList>
    </citation>
    <scope>IDENTIFICATION</scope>
    <source>
        <tissue evidence="15">Whole body</tissue>
    </source>
</reference>
<keyword evidence="10" id="KW-0943">RNA-mediated gene silencing</keyword>
<feature type="compositionally biased region" description="Polar residues" evidence="13">
    <location>
        <begin position="1710"/>
        <end position="1728"/>
    </location>
</feature>
<dbReference type="PANTHER" id="PTHR21404:SF3">
    <property type="entry name" value="SMALL RNA 2'-O-METHYLTRANSFERASE"/>
    <property type="match status" value="1"/>
</dbReference>
<keyword evidence="4" id="KW-0489">Methyltransferase</keyword>
<feature type="region of interest" description="Disordered" evidence="13">
    <location>
        <begin position="1473"/>
        <end position="1551"/>
    </location>
</feature>
<comment type="cofactor">
    <cofactor evidence="1">
        <name>Mg(2+)</name>
        <dbReference type="ChEBI" id="CHEBI:18420"/>
    </cofactor>
</comment>
<sequence>MIIALQTLIFFRESLIAVLDRFLRPYYKRLSFQFKVNDIYDDDDDSDEHVFAEFDDEKGVVFYPPVYVQRYAAVVDCLMDERWCGSLEKVVDFGYHNMSFIKYLKDVPGLKYILGVDIETIPVRCSSDLLECESYVSKRESPLQVTLFQGNAADPDYRLIGCDAVIAIEMIEHMLPHDLERFVHTVFGFIKPRVAIITTPNGDFNVLFKALEKNGLRRLDHFFEWSREQFHDWCSNIVARYPQYTVVSKGIGPGPPDTLHLGCCSQLALFYAKDYQKQPDLNLNSLALVAKAPSPNNLSDMTDSWETPDSISDNMLYLENNDESYTKLLINQQSFMTIVITTPSFSLDNLGSQDKMLQCNLDYELEKNFLFDDEVYVNVLIPRRKRMYRVYEIEDVASRLNCSMLQVKKFSKVTLGLLAKNKTDNFDHTREVVDEIRHLTKMLNFNKDQSNRNILGSIWCNINWGENAPYWNQYYKTVREYAYPFEIKSDECRILDAISEEINRLIDVDQPENFTTDTQKLEIPIRQLMEAVEHITTDVDKVKDLLEWNGYDVVDDVVIHTRLTMDNMSLHTQEEDLQEYSLSDWDTSDVRSNTISEGTATTLPDYNGRCLRRALDQKVRKLRKLLTADEDITIELDRIVCRLMKLALYTTKDRQDPPPASWMQCKLFDLLTLTEKAIERRRRHFLESYPLNSIEYCNVKHNDENIINTLSTDDSTVKDIVSKYNDVVAQSDFNIVEVRQEAQFDDIEFDDVVSLTTNDLEEYDDYNNDISPTHEVAEEFKKNVTIDHFGFEEVNNMKSINPQALQDSDHTELVSSPSCESNNYASNETLPNESNDIDNYSKVISPSTDITDISRTNIDKSIKLSVCKVNDTLLEPMYATKQKAFKNKSTKTKTVKKVSSKLINGQYRIKNRKIKEHQKLRSTLSKPIPDSMITLCNAEKYIEKTVEDVYVDSALEGHMNTEKVNNIFEELRDIAAAEDSLFVGIVSEYGEESIALRRNIGIDPIIDFEIVDNEVLETVINISKDDDFLSKGNVDTENLSSDTIFIYDINEPSTSKGVRHLSTDAQCGPDNSLTCATISATTSSTVIPNLFSNGMKIKNSLADIRVHKRKTNDFSTCTELLDPAPRLAGLPIAMGIKIKDSDIDIIDTSRIKCPTIVHAVDDKEIRNISNRYENAKETKLEKLKCSIIKIEDSSTELCGSLCSSTKPPTQFIVSSKNASENKVKHLSKINNLTERSQNIYAKNKLIFGGIHVHSFKERIYSEDVVYQGNWQRSRPLRRVNSKNSQELIIRRSKSLQKKKDSNPKKHMDAIKTLKNFNVIKPTHHSITSTVKQIKLNEANKKPLNKNKYKTLTKATSIMNMSNLLFRSQKSQNKKQFYSKNYALDLNATRQNKDDLKSFKNNDYVPMSIRKKRQLSNENCDNTLNFDPRVKSCDKNNVVFFNALKEEITKELLKFTENMKINNNFIVLRNENETKGNTNKPISTTTTEIVDSNTLNRSIESNRSPPSQNSSPCSSPNSVATVRAVFTRNKAHRRDSPSSDRSKSGFESENKALRNKNCSKRYKSNKKSSNKPAVMCCNKENIPESSKNLFSKKDIPKTSNCAFVGKTKSVFMAQAATDHSKLQLTPPAVMKNNLKKPNTMYDISNNKHDNCLSDALNSNKLLKNSYDLDNSHSDCKEECSPSISSNNNVSTLQSIEDEQSLYSDNDKNDNSDTLDSPPSNSANRSLHSTRSSIMSAIRQLIEQKIHINESNSNDSIISASETIILNGEDINNSSFNSSLSPLSITTVIPNQNSTLESEIQNTLDKISRTGQNDLILSSPEVKPLTNNAEIDSISLKSSDLSSISTSKFSEYYLADNELENALNVSSVQDIFERNDRNVITNVDGLLAAQAFSGFSMNSGSLLGDRIDRVNLIDSETGSLALCSARQAVSEELFVSSRSSDTYESCFYEDDIYVPNWLFNIISQQPSIAESEVEEDFLPIPLGEPVFDVNGNALEPGVGFGAGAGDGRGMHSDQSQDSSGRGTSLSSSATSSGQNEPILIDLSTITPHYTQYVHEPMNVHEVSTDNDEINETHRSIEGDTVNDVFERVRNTNAVQITSDVDADVSSLDTDAIDSDD</sequence>
<dbReference type="InterPro" id="IPR026610">
    <property type="entry name" value="Hen1"/>
</dbReference>
<evidence type="ECO:0000256" key="10">
    <source>
        <dbReference type="ARBA" id="ARBA00023158"/>
    </source>
</evidence>
<feature type="compositionally biased region" description="Gly residues" evidence="13">
    <location>
        <begin position="1996"/>
        <end position="2005"/>
    </location>
</feature>
<evidence type="ECO:0000256" key="7">
    <source>
        <dbReference type="ARBA" id="ARBA00022723"/>
    </source>
</evidence>
<feature type="compositionally biased region" description="Basic and acidic residues" evidence="13">
    <location>
        <begin position="1533"/>
        <end position="1551"/>
    </location>
</feature>
<feature type="compositionally biased region" description="Polar residues" evidence="13">
    <location>
        <begin position="1474"/>
        <end position="1498"/>
    </location>
</feature>
<keyword evidence="7" id="KW-0479">Metal-binding</keyword>